<keyword evidence="3" id="KW-1185">Reference proteome</keyword>
<evidence type="ECO:0000313" key="3">
    <source>
        <dbReference type="Proteomes" id="UP001574169"/>
    </source>
</evidence>
<gene>
    <name evidence="2" type="ORF">AAGV28_05420</name>
</gene>
<name>A0ABV4T9P2_9FLAO</name>
<accession>A0ABV4T9P2</accession>
<organism evidence="2 3">
    <name type="scientific">Flavobacterium zubiriense</name>
    <dbReference type="NCBI Taxonomy" id="3138075"/>
    <lineage>
        <taxon>Bacteria</taxon>
        <taxon>Pseudomonadati</taxon>
        <taxon>Bacteroidota</taxon>
        <taxon>Flavobacteriia</taxon>
        <taxon>Flavobacteriales</taxon>
        <taxon>Flavobacteriaceae</taxon>
        <taxon>Flavobacterium</taxon>
    </lineage>
</organism>
<protein>
    <submittedName>
        <fullName evidence="2">DNA polymerase III subunit gamma/tau</fullName>
    </submittedName>
</protein>
<comment type="caution">
    <text evidence="2">The sequence shown here is derived from an EMBL/GenBank/DDBJ whole genome shotgun (WGS) entry which is preliminary data.</text>
</comment>
<feature type="region of interest" description="Disordered" evidence="1">
    <location>
        <begin position="1"/>
        <end position="42"/>
    </location>
</feature>
<evidence type="ECO:0000313" key="2">
    <source>
        <dbReference type="EMBL" id="MFA9190806.1"/>
    </source>
</evidence>
<sequence length="193" mass="21621">MEQTKQAVETPVSTPVTPQKEAVTATPTPEIPKKTEPTGPQFSALSLSSIRAKKALEESNKTIVKETVHLPTEEFTETEMLLQWTNYAKKLGDKGFRIMESLLLINDPVLNGTTISIELPNEGSKLDFEKEMNGLLGHLRGHLHNHNISIEVIVNENVSIKKALNDQDRYNRLHEINPNIDLLRTTFGLDINS</sequence>
<feature type="compositionally biased region" description="Polar residues" evidence="1">
    <location>
        <begin position="1"/>
        <end position="17"/>
    </location>
</feature>
<dbReference type="EMBL" id="JBCFQL010000004">
    <property type="protein sequence ID" value="MFA9190806.1"/>
    <property type="molecule type" value="Genomic_DNA"/>
</dbReference>
<dbReference type="Proteomes" id="UP001574169">
    <property type="component" value="Unassembled WGS sequence"/>
</dbReference>
<evidence type="ECO:0000256" key="1">
    <source>
        <dbReference type="SAM" id="MobiDB-lite"/>
    </source>
</evidence>
<reference evidence="2 3" key="1">
    <citation type="submission" date="2024-04" db="EMBL/GenBank/DDBJ databases">
        <title>New Clade of Flavobacterium.</title>
        <authorList>
            <person name="Matos L."/>
            <person name="Proenca D.N."/>
            <person name="Fransisco R.M."/>
            <person name="Chung A.P."/>
            <person name="Maccario L."/>
            <person name="Sorensen S.J."/>
            <person name="Morais P.V."/>
        </authorList>
    </citation>
    <scope>NUCLEOTIDE SEQUENCE [LARGE SCALE GENOMIC DNA]</scope>
    <source>
        <strain evidence="2 3">FZUC8N2.13</strain>
    </source>
</reference>
<dbReference type="RefSeq" id="WP_373405809.1">
    <property type="nucleotide sequence ID" value="NZ_JBCFQL010000004.1"/>
</dbReference>
<proteinExistence type="predicted"/>